<evidence type="ECO:0008006" key="4">
    <source>
        <dbReference type="Google" id="ProtNLM"/>
    </source>
</evidence>
<dbReference type="OrthoDB" id="6658153at2"/>
<organism evidence="2 3">
    <name type="scientific">Fodinibius salinus</name>
    <dbReference type="NCBI Taxonomy" id="860790"/>
    <lineage>
        <taxon>Bacteria</taxon>
        <taxon>Pseudomonadati</taxon>
        <taxon>Balneolota</taxon>
        <taxon>Balneolia</taxon>
        <taxon>Balneolales</taxon>
        <taxon>Balneolaceae</taxon>
        <taxon>Fodinibius</taxon>
    </lineage>
</organism>
<sequence length="282" mass="30890">MTSNISSPKKITLLLSFFLLAITNHVAAQISIAPTALFFDQQNRFSSLTVSNGGQQAQEISVSTMFGYTTSKDGEIVIANDSAMAKKKSIADWIKVFPKNFTLQPQQQQTVRFVVRPPNNVSAGGYWSRVQVKSNPVSPPIESVEEGEVGAQVNIVVKQVLTAHFRAREASTGITLNSVNFSQDDSSNTGKFAVSMEQTGNAPFVGSMTLSVKNSDGQKVYQTATTNSVYTTLTRTFTMDLSDIPPGNYTLSGTIRSERRDINQNKLLQIEPVSFQKQFTVK</sequence>
<feature type="signal peptide" evidence="1">
    <location>
        <begin position="1"/>
        <end position="28"/>
    </location>
</feature>
<dbReference type="EMBL" id="VNHY01000001">
    <property type="protein sequence ID" value="TYP95667.1"/>
    <property type="molecule type" value="Genomic_DNA"/>
</dbReference>
<evidence type="ECO:0000313" key="2">
    <source>
        <dbReference type="EMBL" id="TYP95667.1"/>
    </source>
</evidence>
<dbReference type="SUPFAM" id="SSF49354">
    <property type="entry name" value="PapD-like"/>
    <property type="match status" value="1"/>
</dbReference>
<dbReference type="RefSeq" id="WP_148898325.1">
    <property type="nucleotide sequence ID" value="NZ_VNHY01000001.1"/>
</dbReference>
<evidence type="ECO:0000256" key="1">
    <source>
        <dbReference type="SAM" id="SignalP"/>
    </source>
</evidence>
<evidence type="ECO:0000313" key="3">
    <source>
        <dbReference type="Proteomes" id="UP000324595"/>
    </source>
</evidence>
<keyword evidence="3" id="KW-1185">Reference proteome</keyword>
<proteinExistence type="predicted"/>
<reference evidence="2 3" key="1">
    <citation type="submission" date="2019-07" db="EMBL/GenBank/DDBJ databases">
        <title>Genomic Encyclopedia of Archaeal and Bacterial Type Strains, Phase II (KMG-II): from individual species to whole genera.</title>
        <authorList>
            <person name="Goeker M."/>
        </authorList>
    </citation>
    <scope>NUCLEOTIDE SEQUENCE [LARGE SCALE GENOMIC DNA]</scope>
    <source>
        <strain evidence="2 3">DSM 21935</strain>
    </source>
</reference>
<dbReference type="InterPro" id="IPR013783">
    <property type="entry name" value="Ig-like_fold"/>
</dbReference>
<protein>
    <recommendedName>
        <fullName evidence="4">P pilus assembly protein, chaperone PapD</fullName>
    </recommendedName>
</protein>
<accession>A0A5D3YPB9</accession>
<dbReference type="InterPro" id="IPR008962">
    <property type="entry name" value="PapD-like_sf"/>
</dbReference>
<feature type="chain" id="PRO_5022722282" description="P pilus assembly protein, chaperone PapD" evidence="1">
    <location>
        <begin position="29"/>
        <end position="282"/>
    </location>
</feature>
<dbReference type="Proteomes" id="UP000324595">
    <property type="component" value="Unassembled WGS sequence"/>
</dbReference>
<comment type="caution">
    <text evidence="2">The sequence shown here is derived from an EMBL/GenBank/DDBJ whole genome shotgun (WGS) entry which is preliminary data.</text>
</comment>
<keyword evidence="1" id="KW-0732">Signal</keyword>
<dbReference type="Gene3D" id="2.60.40.10">
    <property type="entry name" value="Immunoglobulins"/>
    <property type="match status" value="1"/>
</dbReference>
<dbReference type="AlphaFoldDB" id="A0A5D3YPB9"/>
<name>A0A5D3YPB9_9BACT</name>
<gene>
    <name evidence="2" type="ORF">LX73_0982</name>
</gene>